<dbReference type="PANTHER" id="PTHR33744:SF1">
    <property type="entry name" value="DNA-BINDING TRANSCRIPTIONAL ACTIVATOR ADER"/>
    <property type="match status" value="1"/>
</dbReference>
<organism evidence="3 4">
    <name type="scientific">Geomicrobium sediminis</name>
    <dbReference type="NCBI Taxonomy" id="1347788"/>
    <lineage>
        <taxon>Bacteria</taxon>
        <taxon>Bacillati</taxon>
        <taxon>Bacillota</taxon>
        <taxon>Bacilli</taxon>
        <taxon>Bacillales</taxon>
        <taxon>Geomicrobium</taxon>
    </lineage>
</organism>
<dbReference type="InterPro" id="IPR025736">
    <property type="entry name" value="PucR_C-HTH_dom"/>
</dbReference>
<dbReference type="InterPro" id="IPR042070">
    <property type="entry name" value="PucR_C-HTH_sf"/>
</dbReference>
<accession>A0ABS2P867</accession>
<dbReference type="RefSeq" id="WP_204695475.1">
    <property type="nucleotide sequence ID" value="NZ_JAFBEC010000001.1"/>
</dbReference>
<feature type="domain" description="Purine catabolism PurC-like" evidence="1">
    <location>
        <begin position="6"/>
        <end position="122"/>
    </location>
</feature>
<dbReference type="EMBL" id="JAFBEC010000001">
    <property type="protein sequence ID" value="MBM7631321.1"/>
    <property type="molecule type" value="Genomic_DNA"/>
</dbReference>
<evidence type="ECO:0000313" key="4">
    <source>
        <dbReference type="Proteomes" id="UP000741863"/>
    </source>
</evidence>
<dbReference type="PANTHER" id="PTHR33744">
    <property type="entry name" value="CARBOHYDRATE DIACID REGULATOR"/>
    <property type="match status" value="1"/>
</dbReference>
<comment type="caution">
    <text evidence="3">The sequence shown here is derived from an EMBL/GenBank/DDBJ whole genome shotgun (WGS) entry which is preliminary data.</text>
</comment>
<gene>
    <name evidence="3" type="ORF">JOD17_000412</name>
</gene>
<dbReference type="Proteomes" id="UP000741863">
    <property type="component" value="Unassembled WGS sequence"/>
</dbReference>
<dbReference type="Pfam" id="PF13556">
    <property type="entry name" value="HTH_30"/>
    <property type="match status" value="1"/>
</dbReference>
<sequence>MISVQEILTRPLFKTARVVSGEEGLNRSIRWVHILDVPNFESLIHGNELILSTGAGIQNDNALHYVKGLIDQGATALCFELGTHIHVVPKSVIRYADEHQFPIIVFDKVVRFVDLTQDIHAFLIDRHHHQLLELDELSKSFQKLTLHKQGTLKLIKKIKEAIPYPLVYLPLQSEMPYCIPVKPKEDIQFLQQQVERHRDEEFESTYWTFNYETYYVQKIEAMGQTWGYLLIEHSDVTSFEKLVLDRASIALAQMILRRTYNEEKSLLQSNRWILDLMNDRSCNEREILTTIERRFPSVQTPFYYRICKVQHRHTVVENSDQYYMIQRIRALFEQKAIPVFITIHHDSIILFIIESKACNRDFYDFFLSKMSSTEALETLHFSFSSRKTKLHHVKEASRESELVIQLHHTSFHTPCFYDELGIYQLLLTISNDELDRFIQQQLKGLYIDHVRNREELLATLNVYLQNNCSKQKTAERLNIARQTLYHRLSKIEHLLGCKLNEDCFQRLSIEVALCAYELKS</sequence>
<keyword evidence="4" id="KW-1185">Reference proteome</keyword>
<dbReference type="Pfam" id="PF07905">
    <property type="entry name" value="PucR"/>
    <property type="match status" value="1"/>
</dbReference>
<dbReference type="InterPro" id="IPR012914">
    <property type="entry name" value="PucR_dom"/>
</dbReference>
<feature type="domain" description="PucR C-terminal helix-turn-helix" evidence="2">
    <location>
        <begin position="456"/>
        <end position="513"/>
    </location>
</feature>
<proteinExistence type="predicted"/>
<name>A0ABS2P867_9BACL</name>
<evidence type="ECO:0000259" key="1">
    <source>
        <dbReference type="Pfam" id="PF07905"/>
    </source>
</evidence>
<protein>
    <submittedName>
        <fullName evidence="3">Purine catabolism regulator</fullName>
    </submittedName>
</protein>
<evidence type="ECO:0000259" key="2">
    <source>
        <dbReference type="Pfam" id="PF13556"/>
    </source>
</evidence>
<dbReference type="Gene3D" id="1.10.10.2840">
    <property type="entry name" value="PucR C-terminal helix-turn-helix domain"/>
    <property type="match status" value="1"/>
</dbReference>
<reference evidence="3 4" key="1">
    <citation type="submission" date="2021-01" db="EMBL/GenBank/DDBJ databases">
        <title>Genomic Encyclopedia of Type Strains, Phase IV (KMG-IV): sequencing the most valuable type-strain genomes for metagenomic binning, comparative biology and taxonomic classification.</title>
        <authorList>
            <person name="Goeker M."/>
        </authorList>
    </citation>
    <scope>NUCLEOTIDE SEQUENCE [LARGE SCALE GENOMIC DNA]</scope>
    <source>
        <strain evidence="3 4">DSM 25540</strain>
    </source>
</reference>
<dbReference type="InterPro" id="IPR051448">
    <property type="entry name" value="CdaR-like_regulators"/>
</dbReference>
<evidence type="ECO:0000313" key="3">
    <source>
        <dbReference type="EMBL" id="MBM7631321.1"/>
    </source>
</evidence>